<accession>A0A9D1PW59</accession>
<dbReference type="Proteomes" id="UP000886752">
    <property type="component" value="Unassembled WGS sequence"/>
</dbReference>
<dbReference type="AlphaFoldDB" id="A0A9D1PW59"/>
<gene>
    <name evidence="1" type="ORF">H9894_03260</name>
</gene>
<evidence type="ECO:0000313" key="1">
    <source>
        <dbReference type="EMBL" id="HIW00191.1"/>
    </source>
</evidence>
<reference evidence="1" key="1">
    <citation type="journal article" date="2021" name="PeerJ">
        <title>Extensive microbial diversity within the chicken gut microbiome revealed by metagenomics and culture.</title>
        <authorList>
            <person name="Gilroy R."/>
            <person name="Ravi A."/>
            <person name="Getino M."/>
            <person name="Pursley I."/>
            <person name="Horton D.L."/>
            <person name="Alikhan N.F."/>
            <person name="Baker D."/>
            <person name="Gharbi K."/>
            <person name="Hall N."/>
            <person name="Watson M."/>
            <person name="Adriaenssens E.M."/>
            <person name="Foster-Nyarko E."/>
            <person name="Jarju S."/>
            <person name="Secka A."/>
            <person name="Antonio M."/>
            <person name="Oren A."/>
            <person name="Chaudhuri R.R."/>
            <person name="La Ragione R."/>
            <person name="Hildebrand F."/>
            <person name="Pallen M.J."/>
        </authorList>
    </citation>
    <scope>NUCLEOTIDE SEQUENCE</scope>
    <source>
        <strain evidence="1">ChiHecec2B26-446</strain>
    </source>
</reference>
<reference evidence="1" key="2">
    <citation type="submission" date="2021-04" db="EMBL/GenBank/DDBJ databases">
        <authorList>
            <person name="Gilroy R."/>
        </authorList>
    </citation>
    <scope>NUCLEOTIDE SEQUENCE</scope>
    <source>
        <strain evidence="1">ChiHecec2B26-446</strain>
    </source>
</reference>
<sequence>MGKTTQQHLTIQMDPDLPLHNYNGVMGGVTQTGEIEMNFFAECDALPEPAEFLFTESGELVASEQQEDQQKVRDRHVLRTIYSRVLLNPDQARSLVAWLMKELDSLDETGPRLEDLEALPGKGPKD</sequence>
<protein>
    <submittedName>
        <fullName evidence="1">Uncharacterized protein</fullName>
    </submittedName>
</protein>
<evidence type="ECO:0000313" key="2">
    <source>
        <dbReference type="Proteomes" id="UP000886752"/>
    </source>
</evidence>
<name>A0A9D1PW59_9BACT</name>
<proteinExistence type="predicted"/>
<dbReference type="EMBL" id="DXHV01000036">
    <property type="protein sequence ID" value="HIW00191.1"/>
    <property type="molecule type" value="Genomic_DNA"/>
</dbReference>
<comment type="caution">
    <text evidence="1">The sequence shown here is derived from an EMBL/GenBank/DDBJ whole genome shotgun (WGS) entry which is preliminary data.</text>
</comment>
<organism evidence="1 2">
    <name type="scientific">Candidatus Desulfovibrio intestinipullorum</name>
    <dbReference type="NCBI Taxonomy" id="2838536"/>
    <lineage>
        <taxon>Bacteria</taxon>
        <taxon>Pseudomonadati</taxon>
        <taxon>Thermodesulfobacteriota</taxon>
        <taxon>Desulfovibrionia</taxon>
        <taxon>Desulfovibrionales</taxon>
        <taxon>Desulfovibrionaceae</taxon>
        <taxon>Desulfovibrio</taxon>
    </lineage>
</organism>